<dbReference type="AlphaFoldDB" id="A0A9D7FCS6"/>
<keyword evidence="1" id="KW-0175">Coiled coil</keyword>
<feature type="coiled-coil region" evidence="1">
    <location>
        <begin position="5"/>
        <end position="67"/>
    </location>
</feature>
<evidence type="ECO:0000313" key="3">
    <source>
        <dbReference type="Proteomes" id="UP000886602"/>
    </source>
</evidence>
<evidence type="ECO:0000313" key="2">
    <source>
        <dbReference type="EMBL" id="MBK7421964.1"/>
    </source>
</evidence>
<evidence type="ECO:0000256" key="1">
    <source>
        <dbReference type="SAM" id="Coils"/>
    </source>
</evidence>
<organism evidence="2 3">
    <name type="scientific">Candidatus Propionivibrio dominans</name>
    <dbReference type="NCBI Taxonomy" id="2954373"/>
    <lineage>
        <taxon>Bacteria</taxon>
        <taxon>Pseudomonadati</taxon>
        <taxon>Pseudomonadota</taxon>
        <taxon>Betaproteobacteria</taxon>
        <taxon>Rhodocyclales</taxon>
        <taxon>Rhodocyclaceae</taxon>
        <taxon>Propionivibrio</taxon>
    </lineage>
</organism>
<dbReference type="EMBL" id="JADJNC010000004">
    <property type="protein sequence ID" value="MBK7421964.1"/>
    <property type="molecule type" value="Genomic_DNA"/>
</dbReference>
<name>A0A9D7FCS6_9RHOO</name>
<proteinExistence type="predicted"/>
<comment type="caution">
    <text evidence="2">The sequence shown here is derived from an EMBL/GenBank/DDBJ whole genome shotgun (WGS) entry which is preliminary data.</text>
</comment>
<gene>
    <name evidence="2" type="ORF">IPJ48_02065</name>
</gene>
<dbReference type="Proteomes" id="UP000886602">
    <property type="component" value="Unassembled WGS sequence"/>
</dbReference>
<sequence>MVNELNALENKIALVASLCRTLRAENMQLRQQLAVAEDDRKGLAERMESARSRLEQLAEQLPEAKATV</sequence>
<accession>A0A9D7FCS6</accession>
<protein>
    <recommendedName>
        <fullName evidence="4">TIGR02449 family protein</fullName>
    </recommendedName>
</protein>
<evidence type="ECO:0008006" key="4">
    <source>
        <dbReference type="Google" id="ProtNLM"/>
    </source>
</evidence>
<reference evidence="2" key="1">
    <citation type="submission" date="2020-10" db="EMBL/GenBank/DDBJ databases">
        <title>Connecting structure to function with the recovery of over 1000 high-quality activated sludge metagenome-assembled genomes encoding full-length rRNA genes using long-read sequencing.</title>
        <authorList>
            <person name="Singleton C.M."/>
            <person name="Petriglieri F."/>
            <person name="Kristensen J.M."/>
            <person name="Kirkegaard R.H."/>
            <person name="Michaelsen T.Y."/>
            <person name="Andersen M.H."/>
            <person name="Karst S.M."/>
            <person name="Dueholm M.S."/>
            <person name="Nielsen P.H."/>
            <person name="Albertsen M."/>
        </authorList>
    </citation>
    <scope>NUCLEOTIDE SEQUENCE</scope>
    <source>
        <strain evidence="2">EsbW_18-Q3-R4-48_MAXAC.044</strain>
    </source>
</reference>